<accession>A0A1G8R1U4</accession>
<proteinExistence type="predicted"/>
<evidence type="ECO:0000256" key="1">
    <source>
        <dbReference type="SAM" id="MobiDB-lite"/>
    </source>
</evidence>
<dbReference type="Proteomes" id="UP000199225">
    <property type="component" value="Unassembled WGS sequence"/>
</dbReference>
<reference evidence="3" key="1">
    <citation type="submission" date="2016-10" db="EMBL/GenBank/DDBJ databases">
        <authorList>
            <person name="Varghese N."/>
            <person name="Submissions S."/>
        </authorList>
    </citation>
    <scope>NUCLEOTIDE SEQUENCE [LARGE SCALE GENOMIC DNA]</scope>
    <source>
        <strain evidence="3">DSM 4771</strain>
    </source>
</reference>
<dbReference type="RefSeq" id="WP_093192259.1">
    <property type="nucleotide sequence ID" value="NZ_FNEV01000002.1"/>
</dbReference>
<name>A0A1G8R1U4_9BACI</name>
<keyword evidence="3" id="KW-1185">Reference proteome</keyword>
<sequence length="344" mass="38884">MKFIQSLLFIFILAGCGTSTTTDNDPEESKNSEDPAQSCPTYEVDGQKLKEIPEEEMDRYEQKLGNVPEERKHTRMAAIQSERKETFQAEMQQEGLTMEDLKSIGGMFIDETSIVVQLKQDLSEEEREPVEQIVERVRDTYNEGAVLIDEVSVSQKESGQRLTEVMNTLKKHETLRPKISSFSTCGRGSMDVEVTLLQELDEEETDYIRSTFDYPVYTKVSAMETSGYVTETREGEILVDSTWFSEVAPEAEIGSYVKVTHGSVQLSYPGQASAFETEIRELRQPEGADKTDREAVRKALEDFEKGPLDITEAAYDREKDQWNITVSIGSATEDDTKETVTVPD</sequence>
<organism evidence="2 3">
    <name type="scientific">Salimicrobium halophilum</name>
    <dbReference type="NCBI Taxonomy" id="86666"/>
    <lineage>
        <taxon>Bacteria</taxon>
        <taxon>Bacillati</taxon>
        <taxon>Bacillota</taxon>
        <taxon>Bacilli</taxon>
        <taxon>Bacillales</taxon>
        <taxon>Bacillaceae</taxon>
        <taxon>Salimicrobium</taxon>
    </lineage>
</organism>
<evidence type="ECO:0000313" key="2">
    <source>
        <dbReference type="EMBL" id="SDJ10928.1"/>
    </source>
</evidence>
<dbReference type="EMBL" id="FNEV01000002">
    <property type="protein sequence ID" value="SDJ10928.1"/>
    <property type="molecule type" value="Genomic_DNA"/>
</dbReference>
<gene>
    <name evidence="2" type="ORF">SAMN04490247_0768</name>
</gene>
<protein>
    <submittedName>
        <fullName evidence="2">Uncharacterized protein</fullName>
    </submittedName>
</protein>
<feature type="region of interest" description="Disordered" evidence="1">
    <location>
        <begin position="19"/>
        <end position="48"/>
    </location>
</feature>
<evidence type="ECO:0000313" key="3">
    <source>
        <dbReference type="Proteomes" id="UP000199225"/>
    </source>
</evidence>
<dbReference type="STRING" id="86666.SAMN04490247_0768"/>
<dbReference type="PROSITE" id="PS51257">
    <property type="entry name" value="PROKAR_LIPOPROTEIN"/>
    <property type="match status" value="1"/>
</dbReference>
<dbReference type="AlphaFoldDB" id="A0A1G8R1U4"/>
<dbReference type="OrthoDB" id="2960841at2"/>